<proteinExistence type="predicted"/>
<comment type="caution">
    <text evidence="1">The sequence shown here is derived from an EMBL/GenBank/DDBJ whole genome shotgun (WGS) entry which is preliminary data.</text>
</comment>
<dbReference type="Proteomes" id="UP000807504">
    <property type="component" value="Unassembled WGS sequence"/>
</dbReference>
<dbReference type="EMBL" id="JABXBU010000011">
    <property type="protein sequence ID" value="KAF8791115.1"/>
    <property type="molecule type" value="Genomic_DNA"/>
</dbReference>
<evidence type="ECO:0000313" key="1">
    <source>
        <dbReference type="EMBL" id="KAF8791115.1"/>
    </source>
</evidence>
<gene>
    <name evidence="1" type="ORF">HNY73_006038</name>
</gene>
<reference evidence="1" key="2">
    <citation type="submission" date="2020-06" db="EMBL/GenBank/DDBJ databases">
        <authorList>
            <person name="Sheffer M."/>
        </authorList>
    </citation>
    <scope>NUCLEOTIDE SEQUENCE</scope>
</reference>
<keyword evidence="2" id="KW-1185">Reference proteome</keyword>
<dbReference type="AlphaFoldDB" id="A0A8T0FL60"/>
<name>A0A8T0FL60_ARGBR</name>
<accession>A0A8T0FL60</accession>
<protein>
    <submittedName>
        <fullName evidence="1">Uncharacterized protein</fullName>
    </submittedName>
</protein>
<evidence type="ECO:0000313" key="2">
    <source>
        <dbReference type="Proteomes" id="UP000807504"/>
    </source>
</evidence>
<sequence length="143" mass="16490">MKLSDSETSKFVSLYREHECLKVWETPELVKAKIKTLRGTYNIEDRKLEPPKIGGLALQKFMYLISVVSYNERVHERGEQKRNTTDYFDSDDEVDAFGRSIALDIKKLKPESAIQAQLEIQRIISKCRLHDMAADCAKTPIRA</sequence>
<organism evidence="1 2">
    <name type="scientific">Argiope bruennichi</name>
    <name type="common">Wasp spider</name>
    <name type="synonym">Aranea bruennichi</name>
    <dbReference type="NCBI Taxonomy" id="94029"/>
    <lineage>
        <taxon>Eukaryota</taxon>
        <taxon>Metazoa</taxon>
        <taxon>Ecdysozoa</taxon>
        <taxon>Arthropoda</taxon>
        <taxon>Chelicerata</taxon>
        <taxon>Arachnida</taxon>
        <taxon>Araneae</taxon>
        <taxon>Araneomorphae</taxon>
        <taxon>Entelegynae</taxon>
        <taxon>Araneoidea</taxon>
        <taxon>Araneidae</taxon>
        <taxon>Argiope</taxon>
    </lineage>
</organism>
<reference evidence="1" key="1">
    <citation type="journal article" date="2020" name="bioRxiv">
        <title>Chromosome-level reference genome of the European wasp spider Argiope bruennichi: a resource for studies on range expansion and evolutionary adaptation.</title>
        <authorList>
            <person name="Sheffer M.M."/>
            <person name="Hoppe A."/>
            <person name="Krehenwinkel H."/>
            <person name="Uhl G."/>
            <person name="Kuss A.W."/>
            <person name="Jensen L."/>
            <person name="Jensen C."/>
            <person name="Gillespie R.G."/>
            <person name="Hoff K.J."/>
            <person name="Prost S."/>
        </authorList>
    </citation>
    <scope>NUCLEOTIDE SEQUENCE</scope>
</reference>